<dbReference type="PANTHER" id="PTHR46114:SF1">
    <property type="entry name" value="ZAD DOMAIN-CONTAINING PROTEIN"/>
    <property type="match status" value="1"/>
</dbReference>
<dbReference type="EMBL" id="BLKM01000365">
    <property type="protein sequence ID" value="GFG32414.1"/>
    <property type="molecule type" value="Genomic_DNA"/>
</dbReference>
<reference evidence="2" key="1">
    <citation type="submission" date="2020-01" db="EMBL/GenBank/DDBJ databases">
        <title>Draft genome sequence of the Termite Coptotermes fromosanus.</title>
        <authorList>
            <person name="Itakura S."/>
            <person name="Yosikawa Y."/>
            <person name="Umezawa K."/>
        </authorList>
    </citation>
    <scope>NUCLEOTIDE SEQUENCE [LARGE SCALE GENOMIC DNA]</scope>
</reference>
<organism evidence="1 2">
    <name type="scientific">Coptotermes formosanus</name>
    <name type="common">Formosan subterranean termite</name>
    <dbReference type="NCBI Taxonomy" id="36987"/>
    <lineage>
        <taxon>Eukaryota</taxon>
        <taxon>Metazoa</taxon>
        <taxon>Ecdysozoa</taxon>
        <taxon>Arthropoda</taxon>
        <taxon>Hexapoda</taxon>
        <taxon>Insecta</taxon>
        <taxon>Pterygota</taxon>
        <taxon>Neoptera</taxon>
        <taxon>Polyneoptera</taxon>
        <taxon>Dictyoptera</taxon>
        <taxon>Blattodea</taxon>
        <taxon>Blattoidea</taxon>
        <taxon>Termitoidae</taxon>
        <taxon>Rhinotermitidae</taxon>
        <taxon>Coptotermes</taxon>
    </lineage>
</organism>
<feature type="non-terminal residue" evidence="1">
    <location>
        <position position="1"/>
    </location>
</feature>
<dbReference type="AlphaFoldDB" id="A0A6L2PJ15"/>
<protein>
    <submittedName>
        <fullName evidence="1">Uncharacterized protein</fullName>
    </submittedName>
</protein>
<accession>A0A6L2PJ15</accession>
<evidence type="ECO:0000313" key="1">
    <source>
        <dbReference type="EMBL" id="GFG32414.1"/>
    </source>
</evidence>
<dbReference type="PANTHER" id="PTHR46114">
    <property type="entry name" value="APPLE DOMAIN-CONTAINING PROTEIN"/>
    <property type="match status" value="1"/>
</dbReference>
<proteinExistence type="predicted"/>
<dbReference type="InParanoid" id="A0A6L2PJ15"/>
<sequence length="90" mass="10680">SLTPAERDAWISFKEVIDKFLGNNRDINYEQVVNNMLEKYKVVGCKMSLKLHFVFSLLDQFPQNLGAVNEEQGERFHQDIKEMKRRYQGR</sequence>
<gene>
    <name evidence="1" type="ORF">Cfor_12579</name>
</gene>
<name>A0A6L2PJ15_COPFO</name>
<dbReference type="Proteomes" id="UP000502823">
    <property type="component" value="Unassembled WGS sequence"/>
</dbReference>
<evidence type="ECO:0000313" key="2">
    <source>
        <dbReference type="Proteomes" id="UP000502823"/>
    </source>
</evidence>
<keyword evidence="2" id="KW-1185">Reference proteome</keyword>
<comment type="caution">
    <text evidence="1">The sequence shown here is derived from an EMBL/GenBank/DDBJ whole genome shotgun (WGS) entry which is preliminary data.</text>
</comment>
<dbReference type="OrthoDB" id="6744094at2759"/>